<comment type="caution">
    <text evidence="6">The sequence shown here is derived from an EMBL/GenBank/DDBJ whole genome shotgun (WGS) entry which is preliminary data.</text>
</comment>
<accession>A0A2M8J5C0</accession>
<dbReference type="CDD" id="cd01392">
    <property type="entry name" value="HTH_LacI"/>
    <property type="match status" value="1"/>
</dbReference>
<dbReference type="AlphaFoldDB" id="A0A2M8J5C0"/>
<dbReference type="PROSITE" id="PS50932">
    <property type="entry name" value="HTH_LACI_2"/>
    <property type="match status" value="1"/>
</dbReference>
<dbReference type="PANTHER" id="PTHR30146:SF151">
    <property type="entry name" value="HTH-TYPE TRANSCRIPTIONAL REPRESSOR CYTR"/>
    <property type="match status" value="1"/>
</dbReference>
<dbReference type="RefSeq" id="WP_100161334.1">
    <property type="nucleotide sequence ID" value="NZ_PGTB01000006.1"/>
</dbReference>
<evidence type="ECO:0000313" key="7">
    <source>
        <dbReference type="Proteomes" id="UP000231553"/>
    </source>
</evidence>
<dbReference type="OrthoDB" id="8433438at2"/>
<evidence type="ECO:0000256" key="1">
    <source>
        <dbReference type="ARBA" id="ARBA00022491"/>
    </source>
</evidence>
<dbReference type="InterPro" id="IPR010982">
    <property type="entry name" value="Lambda_DNA-bd_dom_sf"/>
</dbReference>
<protein>
    <submittedName>
        <fullName evidence="6">LacI family transcriptional regulator</fullName>
    </submittedName>
</protein>
<dbReference type="InterPro" id="IPR046335">
    <property type="entry name" value="LacI/GalR-like_sensor"/>
</dbReference>
<evidence type="ECO:0000256" key="2">
    <source>
        <dbReference type="ARBA" id="ARBA00023015"/>
    </source>
</evidence>
<dbReference type="SUPFAM" id="SSF53822">
    <property type="entry name" value="Periplasmic binding protein-like I"/>
    <property type="match status" value="1"/>
</dbReference>
<dbReference type="Gene3D" id="1.10.260.40">
    <property type="entry name" value="lambda repressor-like DNA-binding domains"/>
    <property type="match status" value="1"/>
</dbReference>
<dbReference type="SUPFAM" id="SSF47413">
    <property type="entry name" value="lambda repressor-like DNA-binding domains"/>
    <property type="match status" value="1"/>
</dbReference>
<organism evidence="6 7">
    <name type="scientific">Pseudooceanicola lipolyticus</name>
    <dbReference type="NCBI Taxonomy" id="2029104"/>
    <lineage>
        <taxon>Bacteria</taxon>
        <taxon>Pseudomonadati</taxon>
        <taxon>Pseudomonadota</taxon>
        <taxon>Alphaproteobacteria</taxon>
        <taxon>Rhodobacterales</taxon>
        <taxon>Paracoccaceae</taxon>
        <taxon>Pseudooceanicola</taxon>
    </lineage>
</organism>
<dbReference type="PANTHER" id="PTHR30146">
    <property type="entry name" value="LACI-RELATED TRANSCRIPTIONAL REPRESSOR"/>
    <property type="match status" value="1"/>
</dbReference>
<dbReference type="GO" id="GO:0003700">
    <property type="term" value="F:DNA-binding transcription factor activity"/>
    <property type="evidence" value="ECO:0007669"/>
    <property type="project" value="TreeGrafter"/>
</dbReference>
<gene>
    <name evidence="6" type="ORF">CVM52_04100</name>
</gene>
<evidence type="ECO:0000256" key="3">
    <source>
        <dbReference type="ARBA" id="ARBA00023125"/>
    </source>
</evidence>
<keyword evidence="2" id="KW-0805">Transcription regulation</keyword>
<keyword evidence="3" id="KW-0238">DNA-binding</keyword>
<feature type="domain" description="HTH lacI-type" evidence="5">
    <location>
        <begin position="8"/>
        <end position="62"/>
    </location>
</feature>
<dbReference type="GO" id="GO:0000976">
    <property type="term" value="F:transcription cis-regulatory region binding"/>
    <property type="evidence" value="ECO:0007669"/>
    <property type="project" value="TreeGrafter"/>
</dbReference>
<evidence type="ECO:0000259" key="5">
    <source>
        <dbReference type="PROSITE" id="PS50932"/>
    </source>
</evidence>
<name>A0A2M8J5C0_9RHOB</name>
<keyword evidence="7" id="KW-1185">Reference proteome</keyword>
<dbReference type="InterPro" id="IPR028082">
    <property type="entry name" value="Peripla_BP_I"/>
</dbReference>
<dbReference type="Pfam" id="PF00356">
    <property type="entry name" value="LacI"/>
    <property type="match status" value="1"/>
</dbReference>
<reference evidence="6 7" key="1">
    <citation type="journal article" date="2018" name="Int. J. Syst. Evol. Microbiol.">
        <title>Pseudooceanicola lipolyticus sp. nov., a marine alphaproteobacterium, reclassification of Oceanicola flagellatus as Pseudooceanicola flagellatus comb. nov. and emended description of the genus Pseudooceanicola.</title>
        <authorList>
            <person name="Huang M.-M."/>
            <person name="Guo L.-L."/>
            <person name="Wu Y.-H."/>
            <person name="Lai Q.-L."/>
            <person name="Shao Z.-Z."/>
            <person name="Wang C.-S."/>
            <person name="Wu M."/>
            <person name="Xu X.-W."/>
        </authorList>
    </citation>
    <scope>NUCLEOTIDE SEQUENCE [LARGE SCALE GENOMIC DNA]</scope>
    <source>
        <strain evidence="6 7">157</strain>
    </source>
</reference>
<dbReference type="Pfam" id="PF13377">
    <property type="entry name" value="Peripla_BP_3"/>
    <property type="match status" value="1"/>
</dbReference>
<dbReference type="InterPro" id="IPR000843">
    <property type="entry name" value="HTH_LacI"/>
</dbReference>
<sequence>MKPPEKKATIADVARMAGVSTATVSRSLSAPGIVSAETRARVTAAVSQTGYIANSAAQTLRRRRADAVVVAVPDLGNTFFSEIISGIETLARERGVAVLVSDVPRGGNAGQRLSDLLDAGRADGALVLHGALLPGAAAKGRHWKLVTVSEQLPASGEEEATFAHVGIDNTAAAADATRFLIGLGHRQILHLTGPTNSILTSQRAAGYQQAMQEAGLATALASRGGDFTIASGYKAARALLATGDLPDALFCANDEMAIGAMNALVGGGISVPGDISVIGLDDIAFAAWSNPPLTTIRQPRRTIGQLAMKELLAQIDGAPPSAPVHVAHDIIERNSTRLRRTS</sequence>
<dbReference type="EMBL" id="PGTB01000006">
    <property type="protein sequence ID" value="PJE37967.1"/>
    <property type="molecule type" value="Genomic_DNA"/>
</dbReference>
<evidence type="ECO:0000313" key="6">
    <source>
        <dbReference type="EMBL" id="PJE37967.1"/>
    </source>
</evidence>
<dbReference type="Gene3D" id="3.40.50.2300">
    <property type="match status" value="2"/>
</dbReference>
<dbReference type="Proteomes" id="UP000231553">
    <property type="component" value="Unassembled WGS sequence"/>
</dbReference>
<evidence type="ECO:0000256" key="4">
    <source>
        <dbReference type="ARBA" id="ARBA00023163"/>
    </source>
</evidence>
<keyword evidence="4" id="KW-0804">Transcription</keyword>
<proteinExistence type="predicted"/>
<keyword evidence="1" id="KW-0678">Repressor</keyword>
<dbReference type="SMART" id="SM00354">
    <property type="entry name" value="HTH_LACI"/>
    <property type="match status" value="1"/>
</dbReference>